<protein>
    <submittedName>
        <fullName evidence="3">Uncharacterized protein (DUF2236 family)</fullName>
    </submittedName>
</protein>
<evidence type="ECO:0000313" key="3">
    <source>
        <dbReference type="EMBL" id="NYJ03305.1"/>
    </source>
</evidence>
<dbReference type="Proteomes" id="UP000530424">
    <property type="component" value="Unassembled WGS sequence"/>
</dbReference>
<accession>A0A853C642</accession>
<dbReference type="AlphaFoldDB" id="A0A853C642"/>
<evidence type="ECO:0000256" key="1">
    <source>
        <dbReference type="SAM" id="MobiDB-lite"/>
    </source>
</evidence>
<dbReference type="PANTHER" id="PTHR36151:SF3">
    <property type="entry name" value="ER-BOUND OXYGENASE MPAB_MPAB'_RUBBER OXYGENASE CATALYTIC DOMAIN-CONTAINING PROTEIN"/>
    <property type="match status" value="1"/>
</dbReference>
<dbReference type="Pfam" id="PF09995">
    <property type="entry name" value="MPAB_Lcp_cat"/>
    <property type="match status" value="1"/>
</dbReference>
<organism evidence="3 4">
    <name type="scientific">Nocardioides thalensis</name>
    <dbReference type="NCBI Taxonomy" id="1914755"/>
    <lineage>
        <taxon>Bacteria</taxon>
        <taxon>Bacillati</taxon>
        <taxon>Actinomycetota</taxon>
        <taxon>Actinomycetes</taxon>
        <taxon>Propionibacteriales</taxon>
        <taxon>Nocardioidaceae</taxon>
        <taxon>Nocardioides</taxon>
    </lineage>
</organism>
<dbReference type="EMBL" id="JACCFP010000001">
    <property type="protein sequence ID" value="NYJ03305.1"/>
    <property type="molecule type" value="Genomic_DNA"/>
</dbReference>
<feature type="region of interest" description="Disordered" evidence="1">
    <location>
        <begin position="314"/>
        <end position="340"/>
    </location>
</feature>
<reference evidence="3 4" key="1">
    <citation type="submission" date="2020-07" db="EMBL/GenBank/DDBJ databases">
        <title>Sequencing the genomes of 1000 actinobacteria strains.</title>
        <authorList>
            <person name="Klenk H.-P."/>
        </authorList>
    </citation>
    <scope>NUCLEOTIDE SEQUENCE [LARGE SCALE GENOMIC DNA]</scope>
    <source>
        <strain evidence="3 4">DSM 103833</strain>
    </source>
</reference>
<dbReference type="InterPro" id="IPR018713">
    <property type="entry name" value="MPAB/Lcp_cat_dom"/>
</dbReference>
<gene>
    <name evidence="3" type="ORF">HNR19_004003</name>
</gene>
<evidence type="ECO:0000259" key="2">
    <source>
        <dbReference type="Pfam" id="PF09995"/>
    </source>
</evidence>
<feature type="domain" description="ER-bound oxygenase mpaB/mpaB'/Rubber oxygenase catalytic" evidence="2">
    <location>
        <begin position="25"/>
        <end position="270"/>
    </location>
</feature>
<sequence>MDTDQLPPWHPSQPHHELADDVRWWMGTPLSFGLFGRLALDQVAYREVAAAVDASGRFAENFTNRGIRSYLWGPLMLFGDDADRRATAERLKTLHGQVRGKGRGDFAGERYSALNPALWKWVGTSSLLVFYSGYVATYPGLSATERDVVFRTMLWMSDFELASDASGVPPTLAEVEAYYEEVATTELEDNPFLQWANESFDSLPVPTLLGPRWLHLLITPVWRLITPALSRPARICGEAAAHPRMRELLGVRWTAARQREFRFYTAVLRAARRRLPKWALLDPVAYNRYRYEKLRGIYGSASLDSFAPVREERVTESPSIRHDVPLPGRSRSSDGSNRDH</sequence>
<evidence type="ECO:0000313" key="4">
    <source>
        <dbReference type="Proteomes" id="UP000530424"/>
    </source>
</evidence>
<keyword evidence="4" id="KW-1185">Reference proteome</keyword>
<proteinExistence type="predicted"/>
<comment type="caution">
    <text evidence="3">The sequence shown here is derived from an EMBL/GenBank/DDBJ whole genome shotgun (WGS) entry which is preliminary data.</text>
</comment>
<feature type="compositionally biased region" description="Basic and acidic residues" evidence="1">
    <location>
        <begin position="314"/>
        <end position="324"/>
    </location>
</feature>
<dbReference type="RefSeq" id="WP_218910331.1">
    <property type="nucleotide sequence ID" value="NZ_JACCFP010000001.1"/>
</dbReference>
<dbReference type="PANTHER" id="PTHR36151">
    <property type="entry name" value="BLR2777 PROTEIN"/>
    <property type="match status" value="1"/>
</dbReference>
<name>A0A853C642_9ACTN</name>
<feature type="compositionally biased region" description="Low complexity" evidence="1">
    <location>
        <begin position="328"/>
        <end position="340"/>
    </location>
</feature>
<dbReference type="GO" id="GO:0016491">
    <property type="term" value="F:oxidoreductase activity"/>
    <property type="evidence" value="ECO:0007669"/>
    <property type="project" value="InterPro"/>
</dbReference>